<dbReference type="EMBL" id="CP012622">
    <property type="protein sequence ID" value="ALD66464.1"/>
    <property type="molecule type" value="Genomic_DNA"/>
</dbReference>
<protein>
    <recommendedName>
        <fullName evidence="4">MOLPALP family lipoprotein</fullName>
    </recommendedName>
</protein>
<evidence type="ECO:0000256" key="1">
    <source>
        <dbReference type="SAM" id="SignalP"/>
    </source>
</evidence>
<feature type="chain" id="PRO_5005789361" description="MOLPALP family lipoprotein" evidence="1">
    <location>
        <begin position="23"/>
        <end position="702"/>
    </location>
</feature>
<reference evidence="2 3" key="1">
    <citation type="journal article" date="2015" name="Genome Announc.">
        <title>Complete Genome Sequence of Spiroplasma cantharicola CC-1T (DSM 21588), a Bacterium Isolated from Soldier Beetle (Cantharis carolinus).</title>
        <authorList>
            <person name="Lo W.S."/>
            <person name="Liu P.Y."/>
            <person name="Kuo C.H."/>
        </authorList>
    </citation>
    <scope>NUCLEOTIDE SEQUENCE [LARGE SCALE GENOMIC DNA]</scope>
    <source>
        <strain evidence="2 3">CC-1</strain>
    </source>
</reference>
<dbReference type="STRING" id="362837.SCANT_v1c05580"/>
<dbReference type="PROSITE" id="PS51257">
    <property type="entry name" value="PROKAR_LIPOPROTEIN"/>
    <property type="match status" value="1"/>
</dbReference>
<dbReference type="OrthoDB" id="387392at2"/>
<evidence type="ECO:0000313" key="3">
    <source>
        <dbReference type="Proteomes" id="UP000063919"/>
    </source>
</evidence>
<feature type="signal peptide" evidence="1">
    <location>
        <begin position="1"/>
        <end position="22"/>
    </location>
</feature>
<accession>A0A0M3SJB9</accession>
<dbReference type="Proteomes" id="UP000063919">
    <property type="component" value="Chromosome"/>
</dbReference>
<dbReference type="InterPro" id="IPR030893">
    <property type="entry name" value="Mollicu_LP"/>
</dbReference>
<keyword evidence="3" id="KW-1185">Reference proteome</keyword>
<dbReference type="AlphaFoldDB" id="A0A0M3SJB9"/>
<organism evidence="2 3">
    <name type="scientific">Spiroplasma cantharicola</name>
    <dbReference type="NCBI Taxonomy" id="362837"/>
    <lineage>
        <taxon>Bacteria</taxon>
        <taxon>Bacillati</taxon>
        <taxon>Mycoplasmatota</taxon>
        <taxon>Mollicutes</taxon>
        <taxon>Entomoplasmatales</taxon>
        <taxon>Spiroplasmataceae</taxon>
        <taxon>Spiroplasma</taxon>
    </lineage>
</organism>
<evidence type="ECO:0000313" key="2">
    <source>
        <dbReference type="EMBL" id="ALD66464.1"/>
    </source>
</evidence>
<evidence type="ECO:0008006" key="4">
    <source>
        <dbReference type="Google" id="ProtNLM"/>
    </source>
</evidence>
<name>A0A0M3SJB9_9MOLU</name>
<dbReference type="NCBIfam" id="TIGR04547">
    <property type="entry name" value="Mollicu_LP"/>
    <property type="match status" value="1"/>
</dbReference>
<dbReference type="RefSeq" id="WP_158500862.1">
    <property type="nucleotide sequence ID" value="NZ_CP012622.1"/>
</dbReference>
<keyword evidence="1" id="KW-0732">Signal</keyword>
<dbReference type="PATRIC" id="fig|362837.3.peg.570"/>
<gene>
    <name evidence="2" type="ORF">SCANT_v1c05580</name>
</gene>
<dbReference type="KEGG" id="scj:SCANT_v1c05580"/>
<sequence length="702" mass="78630">MKKLLSLIGAITLMASPIGAVVACGNKNTTEKEKPDEVEDNFESAERQDTISKLMSQYAKSLYLNQKELSDGETHFSSKYMMENNVRNEYLKTLKLTEFNDSEGVESNDKFYKVADKYFNTKDLLASDLKISDNVYQDYVLDPSAADEGIVDIIKNTLPTVLSLMSDPTTLQQLLGVVASNPSMISSIISPDLLKTLGKVLNQENLKLLENAFSNKIYENMNYQTALDSSMIGLSNAVEKLVKGNVTKLSYETQAEVEQNIDSATSSLAENISNLMNGSVELKLDLIANIDSIAEIIRFVRTLVVYMEQFSYEEMTSSVLTLEKIEEKRSQIFNSNSLDIKELLKKLNYMVNEDLNGVVFKNYIGILFATNSKNFSIGKQFTENVNDGLMGLLSKVAVIAMKQESINIIISKVYVNAMVRSIINGGINSSYGGSLFSTVIGALVSMPGILPSPVKELMQKITSVSGEGKKFKNDWIGYLWNNTNENFNFSIRDLLAKPMNEINLSGLLGNESNSKFEHEENQNKAVKRFNEAKPSSLNFLAKKSLKELVIELNTQFNSITKSTVNFSDLGELIARLAKDSTLEKALNDIENMFEILGYNSDGTLKNGSVFEQLFKILNDEDQLIGKMSDILSKWIEESNQEINDLKTEAEELFKKLTVKTQIKSVNNFRYTINDGNTETIFDIAMKYKNKKLIVSEINLITQ</sequence>
<proteinExistence type="predicted"/>